<dbReference type="GO" id="GO:0005829">
    <property type="term" value="C:cytosol"/>
    <property type="evidence" value="ECO:0007669"/>
    <property type="project" value="TreeGrafter"/>
</dbReference>
<dbReference type="PANTHER" id="PTHR34984">
    <property type="entry name" value="CARBON STORAGE REGULATOR"/>
    <property type="match status" value="1"/>
</dbReference>
<keyword evidence="2 4" id="KW-0810">Translation regulation</keyword>
<protein>
    <recommendedName>
        <fullName evidence="4">Translational regulator CsrA</fullName>
    </recommendedName>
</protein>
<keyword evidence="4" id="KW-0678">Repressor</keyword>
<keyword evidence="1 4" id="KW-0963">Cytoplasm</keyword>
<comment type="subunit">
    <text evidence="4">Homodimer; the beta-strands of each monomer intercalate to form a hydrophobic core, while the alpha-helices form wings that extend away from the core.</text>
</comment>
<dbReference type="SUPFAM" id="SSF117130">
    <property type="entry name" value="CsrA-like"/>
    <property type="match status" value="1"/>
</dbReference>
<evidence type="ECO:0000256" key="4">
    <source>
        <dbReference type="HAMAP-Rule" id="MF_00167"/>
    </source>
</evidence>
<dbReference type="Proteomes" id="UP000231637">
    <property type="component" value="Chromosome"/>
</dbReference>
<dbReference type="GO" id="GO:0045947">
    <property type="term" value="P:negative regulation of translational initiation"/>
    <property type="evidence" value="ECO:0007669"/>
    <property type="project" value="UniProtKB-UniRule"/>
</dbReference>
<evidence type="ECO:0000313" key="6">
    <source>
        <dbReference type="Proteomes" id="UP000231637"/>
    </source>
</evidence>
<name>A0A2K8L6U2_9PROT</name>
<organism evidence="5 6">
    <name type="scientific">Mariprofundus ferrinatatus</name>
    <dbReference type="NCBI Taxonomy" id="1921087"/>
    <lineage>
        <taxon>Bacteria</taxon>
        <taxon>Pseudomonadati</taxon>
        <taxon>Pseudomonadota</taxon>
        <taxon>Candidatius Mariprofundia</taxon>
        <taxon>Mariprofundales</taxon>
        <taxon>Mariprofundaceae</taxon>
        <taxon>Mariprofundus</taxon>
    </lineage>
</organism>
<dbReference type="OrthoDB" id="5298597at2"/>
<dbReference type="GO" id="GO:0006109">
    <property type="term" value="P:regulation of carbohydrate metabolic process"/>
    <property type="evidence" value="ECO:0007669"/>
    <property type="project" value="InterPro"/>
</dbReference>
<dbReference type="Gene3D" id="2.60.40.4380">
    <property type="entry name" value="Translational regulator CsrA"/>
    <property type="match status" value="1"/>
</dbReference>
<dbReference type="PANTHER" id="PTHR34984:SF1">
    <property type="entry name" value="CARBON STORAGE REGULATOR"/>
    <property type="match status" value="1"/>
</dbReference>
<evidence type="ECO:0000313" key="5">
    <source>
        <dbReference type="EMBL" id="ATX82953.1"/>
    </source>
</evidence>
<dbReference type="HAMAP" id="MF_00167">
    <property type="entry name" value="CsrA"/>
    <property type="match status" value="1"/>
</dbReference>
<dbReference type="GO" id="GO:1902208">
    <property type="term" value="P:regulation of bacterial-type flagellum assembly"/>
    <property type="evidence" value="ECO:0007669"/>
    <property type="project" value="UniProtKB-UniRule"/>
</dbReference>
<dbReference type="AlphaFoldDB" id="A0A2K8L6U2"/>
<dbReference type="RefSeq" id="WP_100266244.1">
    <property type="nucleotide sequence ID" value="NZ_CP018800.1"/>
</dbReference>
<comment type="subcellular location">
    <subcellularLocation>
        <location evidence="4">Cytoplasm</location>
    </subcellularLocation>
</comment>
<sequence>MIVLRRTLGQAIHIGDDIRIVVTETEKNGRVHLGIEAPDEISIHRLEIYEKIQAENFAAINGNILDWLKEISNEE</sequence>
<accession>A0A2K8L6U2</accession>
<dbReference type="KEGG" id="mfn:Ga0123462_2118"/>
<dbReference type="GO" id="GO:0048027">
    <property type="term" value="F:mRNA 5'-UTR binding"/>
    <property type="evidence" value="ECO:0007669"/>
    <property type="project" value="UniProtKB-UniRule"/>
</dbReference>
<comment type="function">
    <text evidence="4">A translational regulator that binds mRNA to regulate translation initiation and/or mRNA stability. Usually binds in the 5'-UTR at or near the Shine-Dalgarno sequence preventing ribosome-binding, thus repressing translation. Its main target seems to be the major flagellin gene, while its function is anatagonized by FliW.</text>
</comment>
<dbReference type="EMBL" id="CP018800">
    <property type="protein sequence ID" value="ATX82953.1"/>
    <property type="molecule type" value="Genomic_DNA"/>
</dbReference>
<dbReference type="InterPro" id="IPR036107">
    <property type="entry name" value="CsrA_sf"/>
</dbReference>
<evidence type="ECO:0000256" key="3">
    <source>
        <dbReference type="ARBA" id="ARBA00022884"/>
    </source>
</evidence>
<gene>
    <name evidence="4" type="primary">csrA</name>
    <name evidence="5" type="ORF">Ga0123462_2118</name>
</gene>
<proteinExistence type="inferred from homology"/>
<keyword evidence="6" id="KW-1185">Reference proteome</keyword>
<comment type="similarity">
    <text evidence="4">Belongs to the CsrA/RsmA family.</text>
</comment>
<evidence type="ECO:0000256" key="2">
    <source>
        <dbReference type="ARBA" id="ARBA00022845"/>
    </source>
</evidence>
<dbReference type="InterPro" id="IPR003751">
    <property type="entry name" value="CsrA"/>
</dbReference>
<dbReference type="GO" id="GO:0044781">
    <property type="term" value="P:bacterial-type flagellum organization"/>
    <property type="evidence" value="ECO:0007669"/>
    <property type="project" value="UniProtKB-KW"/>
</dbReference>
<keyword evidence="4" id="KW-1005">Bacterial flagellum biogenesis</keyword>
<dbReference type="Pfam" id="PF02599">
    <property type="entry name" value="CsrA"/>
    <property type="match status" value="1"/>
</dbReference>
<keyword evidence="3 4" id="KW-0694">RNA-binding</keyword>
<reference evidence="5 6" key="1">
    <citation type="submission" date="2016-12" db="EMBL/GenBank/DDBJ databases">
        <title>Isolation and genomic insights into novel planktonic Zetaproteobacteria from stratified waters of the Chesapeake Bay.</title>
        <authorList>
            <person name="McAllister S.M."/>
            <person name="Kato S."/>
            <person name="Chan C.S."/>
            <person name="Chiu B.K."/>
            <person name="Field E.K."/>
        </authorList>
    </citation>
    <scope>NUCLEOTIDE SEQUENCE [LARGE SCALE GENOMIC DNA]</scope>
    <source>
        <strain evidence="5 6">CP-8</strain>
    </source>
</reference>
<dbReference type="GO" id="GO:0006402">
    <property type="term" value="P:mRNA catabolic process"/>
    <property type="evidence" value="ECO:0007669"/>
    <property type="project" value="InterPro"/>
</dbReference>
<evidence type="ECO:0000256" key="1">
    <source>
        <dbReference type="ARBA" id="ARBA00022490"/>
    </source>
</evidence>